<proteinExistence type="predicted"/>
<feature type="compositionally biased region" description="Low complexity" evidence="1">
    <location>
        <begin position="12"/>
        <end position="29"/>
    </location>
</feature>
<evidence type="ECO:0000313" key="3">
    <source>
        <dbReference type="Proteomes" id="UP000572680"/>
    </source>
</evidence>
<name>A0A7W3LQ24_ACTNM</name>
<comment type="caution">
    <text evidence="2">The sequence shown here is derived from an EMBL/GenBank/DDBJ whole genome shotgun (WGS) entry which is preliminary data.</text>
</comment>
<dbReference type="AlphaFoldDB" id="A0A7W3LQ24"/>
<reference evidence="2 3" key="1">
    <citation type="submission" date="2020-08" db="EMBL/GenBank/DDBJ databases">
        <title>Genomic Encyclopedia of Type Strains, Phase IV (KMG-IV): sequencing the most valuable type-strain genomes for metagenomic binning, comparative biology and taxonomic classification.</title>
        <authorList>
            <person name="Goeker M."/>
        </authorList>
    </citation>
    <scope>NUCLEOTIDE SEQUENCE [LARGE SCALE GENOMIC DNA]</scope>
    <source>
        <strain evidence="2 3">DSM 44197</strain>
    </source>
</reference>
<dbReference type="Proteomes" id="UP000572680">
    <property type="component" value="Unassembled WGS sequence"/>
</dbReference>
<accession>A0A7W3LQ24</accession>
<feature type="region of interest" description="Disordered" evidence="1">
    <location>
        <begin position="1"/>
        <end position="34"/>
    </location>
</feature>
<protein>
    <submittedName>
        <fullName evidence="2">Uncharacterized protein</fullName>
    </submittedName>
</protein>
<keyword evidence="3" id="KW-1185">Reference proteome</keyword>
<dbReference type="EMBL" id="JACJIA010000004">
    <property type="protein sequence ID" value="MBA8952147.1"/>
    <property type="molecule type" value="Genomic_DNA"/>
</dbReference>
<evidence type="ECO:0000256" key="1">
    <source>
        <dbReference type="SAM" id="MobiDB-lite"/>
    </source>
</evidence>
<organism evidence="2 3">
    <name type="scientific">Actinomadura namibiensis</name>
    <dbReference type="NCBI Taxonomy" id="182080"/>
    <lineage>
        <taxon>Bacteria</taxon>
        <taxon>Bacillati</taxon>
        <taxon>Actinomycetota</taxon>
        <taxon>Actinomycetes</taxon>
        <taxon>Streptosporangiales</taxon>
        <taxon>Thermomonosporaceae</taxon>
        <taxon>Actinomadura</taxon>
    </lineage>
</organism>
<sequence>MTRTASPNPVPGCGSRSIRSSSGWSGRSPRTAHGWNVSVPRFAAQAITAGSVGMTSSAVRPLGKVIFAVGTHSGAPLGTRFW</sequence>
<gene>
    <name evidence="2" type="ORF">HNR61_003787</name>
</gene>
<evidence type="ECO:0000313" key="2">
    <source>
        <dbReference type="EMBL" id="MBA8952147.1"/>
    </source>
</evidence>